<dbReference type="InterPro" id="IPR003439">
    <property type="entry name" value="ABC_transporter-like_ATP-bd"/>
</dbReference>
<feature type="region of interest" description="Disordered" evidence="5">
    <location>
        <begin position="222"/>
        <end position="243"/>
    </location>
</feature>
<dbReference type="RefSeq" id="WP_020000288.1">
    <property type="nucleotide sequence ID" value="NZ_CP192219.1"/>
</dbReference>
<dbReference type="FunFam" id="3.40.50.300:FF:000032">
    <property type="entry name" value="Export ABC transporter ATP-binding protein"/>
    <property type="match status" value="1"/>
</dbReference>
<feature type="compositionally biased region" description="Basic and acidic residues" evidence="5">
    <location>
        <begin position="222"/>
        <end position="237"/>
    </location>
</feature>
<dbReference type="GO" id="GO:0022857">
    <property type="term" value="F:transmembrane transporter activity"/>
    <property type="evidence" value="ECO:0007669"/>
    <property type="project" value="UniProtKB-ARBA"/>
</dbReference>
<protein>
    <submittedName>
        <fullName evidence="7">Putative ABC transport system ATP-binding protein</fullName>
    </submittedName>
</protein>
<feature type="domain" description="ABC transporter" evidence="6">
    <location>
        <begin position="6"/>
        <end position="242"/>
    </location>
</feature>
<name>A0A8G2C9Q2_9BACT</name>
<evidence type="ECO:0000256" key="2">
    <source>
        <dbReference type="ARBA" id="ARBA00022741"/>
    </source>
</evidence>
<dbReference type="AlphaFoldDB" id="A0A8G2C9Q2"/>
<comment type="similarity">
    <text evidence="4">Belongs to the ABC transporter superfamily. Macrolide exporter (TC 3.A.1.122) family.</text>
</comment>
<dbReference type="GO" id="GO:0098796">
    <property type="term" value="C:membrane protein complex"/>
    <property type="evidence" value="ECO:0007669"/>
    <property type="project" value="UniProtKB-ARBA"/>
</dbReference>
<dbReference type="SUPFAM" id="SSF52540">
    <property type="entry name" value="P-loop containing nucleoside triphosphate hydrolases"/>
    <property type="match status" value="1"/>
</dbReference>
<evidence type="ECO:0000313" key="8">
    <source>
        <dbReference type="Proteomes" id="UP000184001"/>
    </source>
</evidence>
<dbReference type="SMART" id="SM00382">
    <property type="entry name" value="AAA"/>
    <property type="match status" value="1"/>
</dbReference>
<proteinExistence type="inferred from homology"/>
<keyword evidence="2" id="KW-0547">Nucleotide-binding</keyword>
<evidence type="ECO:0000256" key="4">
    <source>
        <dbReference type="ARBA" id="ARBA00038388"/>
    </source>
</evidence>
<dbReference type="InterPro" id="IPR003593">
    <property type="entry name" value="AAA+_ATPase"/>
</dbReference>
<dbReference type="PANTHER" id="PTHR24220:SF86">
    <property type="entry name" value="ABC TRANSPORTER ABCH.1"/>
    <property type="match status" value="1"/>
</dbReference>
<dbReference type="Pfam" id="PF00005">
    <property type="entry name" value="ABC_tran"/>
    <property type="match status" value="1"/>
</dbReference>
<dbReference type="EMBL" id="FQZR01000003">
    <property type="protein sequence ID" value="SHJ13380.1"/>
    <property type="molecule type" value="Genomic_DNA"/>
</dbReference>
<evidence type="ECO:0000256" key="5">
    <source>
        <dbReference type="SAM" id="MobiDB-lite"/>
    </source>
</evidence>
<gene>
    <name evidence="7" type="ORF">SAMN05660830_01747</name>
</gene>
<dbReference type="InterPro" id="IPR017871">
    <property type="entry name" value="ABC_transporter-like_CS"/>
</dbReference>
<dbReference type="PROSITE" id="PS50893">
    <property type="entry name" value="ABC_TRANSPORTER_2"/>
    <property type="match status" value="1"/>
</dbReference>
<keyword evidence="3 7" id="KW-0067">ATP-binding</keyword>
<dbReference type="GO" id="GO:0016887">
    <property type="term" value="F:ATP hydrolysis activity"/>
    <property type="evidence" value="ECO:0007669"/>
    <property type="project" value="InterPro"/>
</dbReference>
<comment type="caution">
    <text evidence="7">The sequence shown here is derived from an EMBL/GenBank/DDBJ whole genome shotgun (WGS) entry which is preliminary data.</text>
</comment>
<organism evidence="7 8">
    <name type="scientific">Halodesulfovibrio aestuarii</name>
    <dbReference type="NCBI Taxonomy" id="126333"/>
    <lineage>
        <taxon>Bacteria</taxon>
        <taxon>Pseudomonadati</taxon>
        <taxon>Thermodesulfobacteriota</taxon>
        <taxon>Desulfovibrionia</taxon>
        <taxon>Desulfovibrionales</taxon>
        <taxon>Desulfovibrionaceae</taxon>
        <taxon>Halodesulfovibrio</taxon>
    </lineage>
</organism>
<dbReference type="InterPro" id="IPR027417">
    <property type="entry name" value="P-loop_NTPase"/>
</dbReference>
<dbReference type="CDD" id="cd03255">
    <property type="entry name" value="ABC_MJ0796_LolCDE_FtsE"/>
    <property type="match status" value="1"/>
</dbReference>
<dbReference type="InterPro" id="IPR017911">
    <property type="entry name" value="MacB-like_ATP-bd"/>
</dbReference>
<dbReference type="GO" id="GO:0005524">
    <property type="term" value="F:ATP binding"/>
    <property type="evidence" value="ECO:0007669"/>
    <property type="project" value="UniProtKB-KW"/>
</dbReference>
<evidence type="ECO:0000313" key="7">
    <source>
        <dbReference type="EMBL" id="SHJ13380.1"/>
    </source>
</evidence>
<dbReference type="Proteomes" id="UP000184001">
    <property type="component" value="Unassembled WGS sequence"/>
</dbReference>
<dbReference type="GO" id="GO:0005886">
    <property type="term" value="C:plasma membrane"/>
    <property type="evidence" value="ECO:0007669"/>
    <property type="project" value="TreeGrafter"/>
</dbReference>
<dbReference type="PANTHER" id="PTHR24220">
    <property type="entry name" value="IMPORT ATP-BINDING PROTEIN"/>
    <property type="match status" value="1"/>
</dbReference>
<evidence type="ECO:0000256" key="3">
    <source>
        <dbReference type="ARBA" id="ARBA00022840"/>
    </source>
</evidence>
<reference evidence="7 8" key="1">
    <citation type="submission" date="2016-11" db="EMBL/GenBank/DDBJ databases">
        <authorList>
            <person name="Varghese N."/>
            <person name="Submissions S."/>
        </authorList>
    </citation>
    <scope>NUCLEOTIDE SEQUENCE [LARGE SCALE GENOMIC DNA]</scope>
    <source>
        <strain evidence="7 8">DSM 17919</strain>
    </source>
</reference>
<evidence type="ECO:0000259" key="6">
    <source>
        <dbReference type="PROSITE" id="PS50893"/>
    </source>
</evidence>
<keyword evidence="1" id="KW-0813">Transport</keyword>
<accession>A0A8G2C9Q2</accession>
<dbReference type="InterPro" id="IPR015854">
    <property type="entry name" value="ABC_transpr_LolD-like"/>
</dbReference>
<sequence>MNKPVIETKGLTRTFLQGGQTINAIKPLDMVINHGELVAIQGTSGSGKSTLLHLLALLDRPTAGSYFLDGTDTAKMSDNEQSDARNRLIGIVFQNFYLIPYATAVENVMLPGLYRRGKQPRIRQRAEDLLESVGLGNRINFKPSSLSGGQQQRVALARAMFNNPPLLLADEPTGQLDTTTSNEILDLFEQINKTGKTIILVTHDPLTADTARRHITFKDGEVVSDKEQPATRKKDQRTVSNNK</sequence>
<evidence type="ECO:0000256" key="1">
    <source>
        <dbReference type="ARBA" id="ARBA00022448"/>
    </source>
</evidence>
<dbReference type="PROSITE" id="PS00211">
    <property type="entry name" value="ABC_TRANSPORTER_1"/>
    <property type="match status" value="1"/>
</dbReference>
<dbReference type="Gene3D" id="3.40.50.300">
    <property type="entry name" value="P-loop containing nucleotide triphosphate hydrolases"/>
    <property type="match status" value="1"/>
</dbReference>